<dbReference type="Proteomes" id="UP000297747">
    <property type="component" value="Unassembled WGS sequence"/>
</dbReference>
<evidence type="ECO:0000313" key="7">
    <source>
        <dbReference type="Proteomes" id="UP000297747"/>
    </source>
</evidence>
<dbReference type="InterPro" id="IPR024515">
    <property type="entry name" value="DUF3397"/>
</dbReference>
<dbReference type="EMBL" id="UHEN01000001">
    <property type="protein sequence ID" value="SUN08405.1"/>
    <property type="molecule type" value="Genomic_DNA"/>
</dbReference>
<dbReference type="EMBL" id="MSJL01000010">
    <property type="protein sequence ID" value="OLF50196.1"/>
    <property type="molecule type" value="Genomic_DNA"/>
</dbReference>
<dbReference type="Proteomes" id="UP000255213">
    <property type="component" value="Unassembled WGS sequence"/>
</dbReference>
<dbReference type="AlphaFoldDB" id="A0A1Q8EEI6"/>
<feature type="transmembrane region" description="Helical" evidence="1">
    <location>
        <begin position="93"/>
        <end position="116"/>
    </location>
</feature>
<protein>
    <submittedName>
        <fullName evidence="4">DUF3397 domain-containing protein</fullName>
    </submittedName>
    <submittedName>
        <fullName evidence="3">Membrane protein</fullName>
    </submittedName>
</protein>
<feature type="transmembrane region" description="Helical" evidence="1">
    <location>
        <begin position="63"/>
        <end position="81"/>
    </location>
</feature>
<reference evidence="3 6" key="3">
    <citation type="submission" date="2018-06" db="EMBL/GenBank/DDBJ databases">
        <authorList>
            <consortium name="Pathogen Informatics"/>
            <person name="Doyle S."/>
        </authorList>
    </citation>
    <scope>NUCLEOTIDE SEQUENCE [LARGE SCALE GENOMIC DNA]</scope>
    <source>
        <strain evidence="3 6">NCTC12957</strain>
    </source>
</reference>
<dbReference type="Pfam" id="PF11877">
    <property type="entry name" value="DUF3397"/>
    <property type="match status" value="1"/>
</dbReference>
<keyword evidence="1" id="KW-1133">Transmembrane helix</keyword>
<keyword evidence="5" id="KW-1185">Reference proteome</keyword>
<feature type="transmembrane region" description="Helical" evidence="1">
    <location>
        <begin position="6"/>
        <end position="26"/>
    </location>
</feature>
<evidence type="ECO:0000313" key="4">
    <source>
        <dbReference type="EMBL" id="TFU29471.1"/>
    </source>
</evidence>
<keyword evidence="1" id="KW-0472">Membrane</keyword>
<evidence type="ECO:0000256" key="1">
    <source>
        <dbReference type="SAM" id="Phobius"/>
    </source>
</evidence>
<reference evidence="4 7" key="4">
    <citation type="submission" date="2019-03" db="EMBL/GenBank/DDBJ databases">
        <title>Diversity of the mouse oral microbiome.</title>
        <authorList>
            <person name="Joseph S."/>
            <person name="Aduse-Opoku J."/>
            <person name="Curtis M."/>
            <person name="Wade W."/>
            <person name="Hashim A."/>
        </authorList>
    </citation>
    <scope>NUCLEOTIDE SEQUENCE [LARGE SCALE GENOMIC DNA]</scope>
    <source>
        <strain evidence="4 7">HT4</strain>
    </source>
</reference>
<reference evidence="2" key="1">
    <citation type="submission" date="2016-12" db="EMBL/GenBank/DDBJ databases">
        <authorList>
            <person name="Song W.-J."/>
            <person name="Kurnit D.M."/>
        </authorList>
    </citation>
    <scope>NUCLEOTIDE SEQUENCE [LARGE SCALE GENOMIC DNA]</scope>
    <source>
        <strain evidence="2">ATCC 51725</strain>
    </source>
</reference>
<evidence type="ECO:0000313" key="5">
    <source>
        <dbReference type="Proteomes" id="UP000186437"/>
    </source>
</evidence>
<sequence>MIFLKIASVLLLILSFIISITVVKLFRLQKKGYNFADIAFPLLAFEFYLISDKAYYHSLLPQLVLALSLLALAIVYYFLMKKRLFSYQRFFKFFWRAGFILTFFMYLALIIALFTIKS</sequence>
<dbReference type="EMBL" id="SPQA01000065">
    <property type="protein sequence ID" value="TFU29471.1"/>
    <property type="molecule type" value="Genomic_DNA"/>
</dbReference>
<organism evidence="2 5">
    <name type="scientific">Streptococcus acidominimus</name>
    <dbReference type="NCBI Taxonomy" id="1326"/>
    <lineage>
        <taxon>Bacteria</taxon>
        <taxon>Bacillati</taxon>
        <taxon>Bacillota</taxon>
        <taxon>Bacilli</taxon>
        <taxon>Lactobacillales</taxon>
        <taxon>Streptococcaceae</taxon>
        <taxon>Streptococcus</taxon>
    </lineage>
</organism>
<proteinExistence type="predicted"/>
<accession>A0A1Q8EEI6</accession>
<name>A0A1Q8EEI6_STRAI</name>
<evidence type="ECO:0000313" key="6">
    <source>
        <dbReference type="Proteomes" id="UP000255213"/>
    </source>
</evidence>
<dbReference type="Proteomes" id="UP000186437">
    <property type="component" value="Unassembled WGS sequence"/>
</dbReference>
<evidence type="ECO:0000313" key="3">
    <source>
        <dbReference type="EMBL" id="SUN08405.1"/>
    </source>
</evidence>
<dbReference type="RefSeq" id="WP_075098823.1">
    <property type="nucleotide sequence ID" value="NZ_CAKOCW010000093.1"/>
</dbReference>
<keyword evidence="1" id="KW-0812">Transmembrane</keyword>
<reference evidence="5" key="2">
    <citation type="submission" date="2016-12" db="EMBL/GenBank/DDBJ databases">
        <authorList>
            <person name="Gulvik C.A."/>
        </authorList>
    </citation>
    <scope>NUCLEOTIDE SEQUENCE [LARGE SCALE GENOMIC DNA]</scope>
    <source>
        <strain evidence="5">ATCC 51725</strain>
    </source>
</reference>
<gene>
    <name evidence="2" type="ORF">BU200_03365</name>
    <name evidence="4" type="ORF">E4U01_09975</name>
    <name evidence="3" type="ORF">NCTC12957_02000</name>
</gene>
<dbReference type="OrthoDB" id="2237252at2"/>
<evidence type="ECO:0000313" key="2">
    <source>
        <dbReference type="EMBL" id="OLF50196.1"/>
    </source>
</evidence>